<evidence type="ECO:0000313" key="5">
    <source>
        <dbReference type="EMBL" id="EAA21430.1"/>
    </source>
</evidence>
<dbReference type="GO" id="GO:0005665">
    <property type="term" value="C:RNA polymerase II, core complex"/>
    <property type="evidence" value="ECO:0007669"/>
    <property type="project" value="UniProtKB-UniRule"/>
</dbReference>
<gene>
    <name evidence="5" type="ORF">PY02017</name>
</gene>
<dbReference type="Proteomes" id="UP000008553">
    <property type="component" value="Unassembled WGS sequence"/>
</dbReference>
<evidence type="ECO:0000256" key="2">
    <source>
        <dbReference type="ARBA" id="ARBA00008912"/>
    </source>
</evidence>
<evidence type="ECO:0000256" key="1">
    <source>
        <dbReference type="ARBA" id="ARBA00004123"/>
    </source>
</evidence>
<dbReference type="Pfam" id="PF03870">
    <property type="entry name" value="RNA_pol_Rpb8"/>
    <property type="match status" value="1"/>
</dbReference>
<evidence type="ECO:0000256" key="4">
    <source>
        <dbReference type="PIRNR" id="PIRNR000779"/>
    </source>
</evidence>
<dbReference type="GO" id="GO:0005736">
    <property type="term" value="C:RNA polymerase I complex"/>
    <property type="evidence" value="ECO:0007669"/>
    <property type="project" value="TreeGrafter"/>
</dbReference>
<dbReference type="InParanoid" id="Q7RN09"/>
<dbReference type="InterPro" id="IPR005570">
    <property type="entry name" value="RPABC3"/>
</dbReference>
<dbReference type="PANTHER" id="PTHR10917:SF0">
    <property type="entry name" value="DNA-DIRECTED RNA POLYMERASES I, II, AND III SUBUNIT RPABC3"/>
    <property type="match status" value="1"/>
</dbReference>
<comment type="caution">
    <text evidence="5">The sequence shown here is derived from an EMBL/GenBank/DDBJ whole genome shotgun (WGS) entry which is preliminary data.</text>
</comment>
<evidence type="ECO:0000313" key="6">
    <source>
        <dbReference type="Proteomes" id="UP000008553"/>
    </source>
</evidence>
<dbReference type="InterPro" id="IPR012340">
    <property type="entry name" value="NA-bd_OB-fold"/>
</dbReference>
<dbReference type="PIRSF" id="PIRSF000779">
    <property type="entry name" value="RNA_pol_Rpb8"/>
    <property type="match status" value="1"/>
</dbReference>
<dbReference type="GO" id="GO:0003899">
    <property type="term" value="F:DNA-directed RNA polymerase activity"/>
    <property type="evidence" value="ECO:0007669"/>
    <property type="project" value="UniProtKB-UniRule"/>
</dbReference>
<keyword evidence="6" id="KW-1185">Reference proteome</keyword>
<dbReference type="STRING" id="73239.Q7RN09"/>
<comment type="subcellular location">
    <subcellularLocation>
        <location evidence="1">Nucleus</location>
    </subcellularLocation>
</comment>
<dbReference type="PANTHER" id="PTHR10917">
    <property type="entry name" value="DNA-DIRECTED RNA POLYMERASES I, II, AND III SUBUNIT RPABC3"/>
    <property type="match status" value="1"/>
</dbReference>
<comment type="similarity">
    <text evidence="2 4">Belongs to the eukaryotic RPB8 RNA polymerase subunit family.</text>
</comment>
<dbReference type="EMBL" id="AABL01000554">
    <property type="protein sequence ID" value="EAA21430.1"/>
    <property type="molecule type" value="Genomic_DNA"/>
</dbReference>
<dbReference type="AlphaFoldDB" id="Q7RN09"/>
<proteinExistence type="inferred from homology"/>
<name>Q7RN09_PLAYO</name>
<evidence type="ECO:0000256" key="3">
    <source>
        <dbReference type="ARBA" id="ARBA00023242"/>
    </source>
</evidence>
<sequence length="160" mass="18587">MASNILFEDRFVISNVDNSKFEKVSRIKAKSTGYDAELILDVHSELFKVEEKKVAQIIKKREKKKLNHHHAIYLALQDNFMGKNDEKTWEQTDNKSLNNIEYIMSGRIFKFEELSSERRTVYASYGGLMMALTADKQFIGDLEIDMKIYLLAKNVDIEIA</sequence>
<keyword evidence="5" id="KW-0240">DNA-directed RNA polymerase</keyword>
<accession>Q7RN09</accession>
<dbReference type="GO" id="GO:0006351">
    <property type="term" value="P:DNA-templated transcription"/>
    <property type="evidence" value="ECO:0007669"/>
    <property type="project" value="UniProtKB-UniRule"/>
</dbReference>
<dbReference type="GO" id="GO:0005666">
    <property type="term" value="C:RNA polymerase III complex"/>
    <property type="evidence" value="ECO:0007669"/>
    <property type="project" value="TreeGrafter"/>
</dbReference>
<protein>
    <recommendedName>
        <fullName evidence="4">DNA-directed RNA polymerases I, II, and III subunit RPABC3</fullName>
    </recommendedName>
</protein>
<reference evidence="5 6" key="1">
    <citation type="journal article" date="2002" name="Nature">
        <title>Genome sequence and comparative analysis of the model rodent malaria parasite Plasmodium yoelii yoelii.</title>
        <authorList>
            <person name="Carlton J.M."/>
            <person name="Angiuoli S.V."/>
            <person name="Suh B.B."/>
            <person name="Kooij T.W."/>
            <person name="Pertea M."/>
            <person name="Silva J.C."/>
            <person name="Ermolaeva M.D."/>
            <person name="Allen J.E."/>
            <person name="Selengut J.D."/>
            <person name="Koo H.L."/>
            <person name="Peterson J.D."/>
            <person name="Pop M."/>
            <person name="Kosack D.S."/>
            <person name="Shumway M.F."/>
            <person name="Bidwell S.L."/>
            <person name="Shallom S.J."/>
            <person name="van Aken S.E."/>
            <person name="Riedmuller S.B."/>
            <person name="Feldblyum T.V."/>
            <person name="Cho J.K."/>
            <person name="Quackenbush J."/>
            <person name="Sedegah M."/>
            <person name="Shoaibi A."/>
            <person name="Cummings L.M."/>
            <person name="Florens L."/>
            <person name="Yates J.R."/>
            <person name="Raine J.D."/>
            <person name="Sinden R.E."/>
            <person name="Harris M.A."/>
            <person name="Cunningham D.A."/>
            <person name="Preiser P.R."/>
            <person name="Bergman L.W."/>
            <person name="Vaidya A.B."/>
            <person name="van Lin L.H."/>
            <person name="Janse C.J."/>
            <person name="Waters A.P."/>
            <person name="Smith H.O."/>
            <person name="White O.R."/>
            <person name="Salzberg S.L."/>
            <person name="Venter J.C."/>
            <person name="Fraser C.M."/>
            <person name="Hoffman S.L."/>
            <person name="Gardner M.J."/>
            <person name="Carucci D.J."/>
        </authorList>
    </citation>
    <scope>NUCLEOTIDE SEQUENCE [LARGE SCALE GENOMIC DNA]</scope>
    <source>
        <strain evidence="5 6">17XNL</strain>
    </source>
</reference>
<dbReference type="Gene3D" id="2.40.50.140">
    <property type="entry name" value="Nucleic acid-binding proteins"/>
    <property type="match status" value="1"/>
</dbReference>
<keyword evidence="5" id="KW-0804">Transcription</keyword>
<dbReference type="SMART" id="SM00658">
    <property type="entry name" value="RPOL8c"/>
    <property type="match status" value="1"/>
</dbReference>
<keyword evidence="3 4" id="KW-0539">Nucleus</keyword>
<dbReference type="PaxDb" id="73239-Q7RN09"/>
<dbReference type="FunCoup" id="Q7RN09">
    <property type="interactions" value="523"/>
</dbReference>
<organism evidence="5 6">
    <name type="scientific">Plasmodium yoelii yoelii</name>
    <dbReference type="NCBI Taxonomy" id="73239"/>
    <lineage>
        <taxon>Eukaryota</taxon>
        <taxon>Sar</taxon>
        <taxon>Alveolata</taxon>
        <taxon>Apicomplexa</taxon>
        <taxon>Aconoidasida</taxon>
        <taxon>Haemosporida</taxon>
        <taxon>Plasmodiidae</taxon>
        <taxon>Plasmodium</taxon>
        <taxon>Plasmodium (Vinckeia)</taxon>
    </lineage>
</organism>
<comment type="function">
    <text evidence="4">DNA-dependent RNA polymerase catalyzes the transcription of DNA into RNA using the four ribonucleoside triphosphates as substrates. Common component of RNA polymerases I, II and III which synthesize ribosomal RNA precursors, mRNA precursors and many functional non-coding RNAs, and small RNAs, such as 5S rRNA and tRNAs, respectively.</text>
</comment>
<dbReference type="SUPFAM" id="SSF50249">
    <property type="entry name" value="Nucleic acid-binding proteins"/>
    <property type="match status" value="1"/>
</dbReference>